<comment type="caution">
    <text evidence="2">The sequence shown here is derived from an EMBL/GenBank/DDBJ whole genome shotgun (WGS) entry which is preliminary data.</text>
</comment>
<sequence>MRLFKHLTSGPKYNLVGLRSPIVPDESAEACLSNVDLEKPELPRRKTWPRLLLAIGMLSLITVSYTAGLFTSTPWARRVVSLPPSSHPYPTPTYPLRLLNSTDCGRSIEEAQLNGCLLDLVTGAWMKPECYNEELEKAFLGVSDWHWYLDKDGTQEITLETYKATGGSNPVYVTVDYHSQHCAFAWQKLHHAFSRNSPIDSKVANKGHTSHCSRTMVNPPTKQRYVPFYHLFAACDYHQNCEFDLLVISYLVTHLA</sequence>
<keyword evidence="1" id="KW-0812">Transmembrane</keyword>
<dbReference type="InterPro" id="IPR053008">
    <property type="entry name" value="Phomopsin_biosynth_assoc"/>
</dbReference>
<gene>
    <name evidence="2" type="ORF">FHL15_004746</name>
</gene>
<reference evidence="3" key="1">
    <citation type="submission" date="2019-06" db="EMBL/GenBank/DDBJ databases">
        <title>Draft genome sequence of the griseofulvin-producing fungus Xylaria cubensis strain G536.</title>
        <authorList>
            <person name="Mead M.E."/>
            <person name="Raja H.A."/>
            <person name="Steenwyk J.L."/>
            <person name="Knowles S.L."/>
            <person name="Oberlies N.H."/>
            <person name="Rokas A."/>
        </authorList>
    </citation>
    <scope>NUCLEOTIDE SEQUENCE [LARGE SCALE GENOMIC DNA]</scope>
    <source>
        <strain evidence="3">G536</strain>
    </source>
</reference>
<keyword evidence="1" id="KW-1133">Transmembrane helix</keyword>
<protein>
    <submittedName>
        <fullName evidence="2">Uncharacterized protein</fullName>
    </submittedName>
</protein>
<evidence type="ECO:0000313" key="3">
    <source>
        <dbReference type="Proteomes" id="UP000319160"/>
    </source>
</evidence>
<organism evidence="2 3">
    <name type="scientific">Xylaria flabelliformis</name>
    <dbReference type="NCBI Taxonomy" id="2512241"/>
    <lineage>
        <taxon>Eukaryota</taxon>
        <taxon>Fungi</taxon>
        <taxon>Dikarya</taxon>
        <taxon>Ascomycota</taxon>
        <taxon>Pezizomycotina</taxon>
        <taxon>Sordariomycetes</taxon>
        <taxon>Xylariomycetidae</taxon>
        <taxon>Xylariales</taxon>
        <taxon>Xylariaceae</taxon>
        <taxon>Xylaria</taxon>
    </lineage>
</organism>
<keyword evidence="1" id="KW-0472">Membrane</keyword>
<dbReference type="EMBL" id="VFLP01000023">
    <property type="protein sequence ID" value="TRX94279.1"/>
    <property type="molecule type" value="Genomic_DNA"/>
</dbReference>
<dbReference type="OrthoDB" id="3501153at2759"/>
<feature type="transmembrane region" description="Helical" evidence="1">
    <location>
        <begin position="51"/>
        <end position="70"/>
    </location>
</feature>
<name>A0A553I254_9PEZI</name>
<dbReference type="AlphaFoldDB" id="A0A553I254"/>
<keyword evidence="3" id="KW-1185">Reference proteome</keyword>
<evidence type="ECO:0000256" key="1">
    <source>
        <dbReference type="SAM" id="Phobius"/>
    </source>
</evidence>
<proteinExistence type="predicted"/>
<evidence type="ECO:0000313" key="2">
    <source>
        <dbReference type="EMBL" id="TRX94279.1"/>
    </source>
</evidence>
<dbReference type="PANTHER" id="PTHR35896:SF3">
    <property type="entry name" value="MAJOR FACILITATOR SUPERFAMILY TRANSPORTER"/>
    <property type="match status" value="1"/>
</dbReference>
<dbReference type="STRING" id="2512241.A0A553I254"/>
<dbReference type="PANTHER" id="PTHR35896">
    <property type="entry name" value="IG-LIKE DOMAIN-CONTAINING PROTEIN"/>
    <property type="match status" value="1"/>
</dbReference>
<accession>A0A553I254</accession>
<dbReference type="Proteomes" id="UP000319160">
    <property type="component" value="Unassembled WGS sequence"/>
</dbReference>